<accession>G7ITQ6</accession>
<name>G7ITQ6_MEDTR</name>
<dbReference type="EMBL" id="CM001218">
    <property type="protein sequence ID" value="AES67045.1"/>
    <property type="molecule type" value="Genomic_DNA"/>
</dbReference>
<reference evidence="2" key="3">
    <citation type="submission" date="2015-04" db="UniProtKB">
        <authorList>
            <consortium name="EnsemblPlants"/>
        </authorList>
    </citation>
    <scope>IDENTIFICATION</scope>
    <source>
        <strain evidence="2">cv. Jemalong A17</strain>
    </source>
</reference>
<evidence type="ECO:0008006" key="4">
    <source>
        <dbReference type="Google" id="ProtNLM"/>
    </source>
</evidence>
<gene>
    <name evidence="1" type="ordered locus">MTR_2g086210</name>
</gene>
<organism evidence="1 3">
    <name type="scientific">Medicago truncatula</name>
    <name type="common">Barrel medic</name>
    <name type="synonym">Medicago tribuloides</name>
    <dbReference type="NCBI Taxonomy" id="3880"/>
    <lineage>
        <taxon>Eukaryota</taxon>
        <taxon>Viridiplantae</taxon>
        <taxon>Streptophyta</taxon>
        <taxon>Embryophyta</taxon>
        <taxon>Tracheophyta</taxon>
        <taxon>Spermatophyta</taxon>
        <taxon>Magnoliopsida</taxon>
        <taxon>eudicotyledons</taxon>
        <taxon>Gunneridae</taxon>
        <taxon>Pentapetalae</taxon>
        <taxon>rosids</taxon>
        <taxon>fabids</taxon>
        <taxon>Fabales</taxon>
        <taxon>Fabaceae</taxon>
        <taxon>Papilionoideae</taxon>
        <taxon>50 kb inversion clade</taxon>
        <taxon>NPAAA clade</taxon>
        <taxon>Hologalegina</taxon>
        <taxon>IRL clade</taxon>
        <taxon>Trifolieae</taxon>
        <taxon>Medicago</taxon>
    </lineage>
</organism>
<reference evidence="1 3" key="2">
    <citation type="journal article" date="2014" name="BMC Genomics">
        <title>An improved genome release (version Mt4.0) for the model legume Medicago truncatula.</title>
        <authorList>
            <person name="Tang H."/>
            <person name="Krishnakumar V."/>
            <person name="Bidwell S."/>
            <person name="Rosen B."/>
            <person name="Chan A."/>
            <person name="Zhou S."/>
            <person name="Gentzbittel L."/>
            <person name="Childs K.L."/>
            <person name="Yandell M."/>
            <person name="Gundlach H."/>
            <person name="Mayer K.F."/>
            <person name="Schwartz D.C."/>
            <person name="Town C.D."/>
        </authorList>
    </citation>
    <scope>GENOME REANNOTATION</scope>
    <source>
        <strain evidence="2 3">cv. Jemalong A17</strain>
    </source>
</reference>
<dbReference type="AlphaFoldDB" id="G7ITQ6"/>
<proteinExistence type="predicted"/>
<dbReference type="Proteomes" id="UP000002051">
    <property type="component" value="Chromosome 2"/>
</dbReference>
<evidence type="ECO:0000313" key="1">
    <source>
        <dbReference type="EMBL" id="AES67045.1"/>
    </source>
</evidence>
<reference evidence="1 3" key="1">
    <citation type="journal article" date="2011" name="Nature">
        <title>The Medicago genome provides insight into the evolution of rhizobial symbioses.</title>
        <authorList>
            <person name="Young N.D."/>
            <person name="Debelle F."/>
            <person name="Oldroyd G.E."/>
            <person name="Geurts R."/>
            <person name="Cannon S.B."/>
            <person name="Udvardi M.K."/>
            <person name="Benedito V.A."/>
            <person name="Mayer K.F."/>
            <person name="Gouzy J."/>
            <person name="Schoof H."/>
            <person name="Van de Peer Y."/>
            <person name="Proost S."/>
            <person name="Cook D.R."/>
            <person name="Meyers B.C."/>
            <person name="Spannagl M."/>
            <person name="Cheung F."/>
            <person name="De Mita S."/>
            <person name="Krishnakumar V."/>
            <person name="Gundlach H."/>
            <person name="Zhou S."/>
            <person name="Mudge J."/>
            <person name="Bharti A.K."/>
            <person name="Murray J.D."/>
            <person name="Naoumkina M.A."/>
            <person name="Rosen B."/>
            <person name="Silverstein K.A."/>
            <person name="Tang H."/>
            <person name="Rombauts S."/>
            <person name="Zhao P.X."/>
            <person name="Zhou P."/>
            <person name="Barbe V."/>
            <person name="Bardou P."/>
            <person name="Bechner M."/>
            <person name="Bellec A."/>
            <person name="Berger A."/>
            <person name="Berges H."/>
            <person name="Bidwell S."/>
            <person name="Bisseling T."/>
            <person name="Choisne N."/>
            <person name="Couloux A."/>
            <person name="Denny R."/>
            <person name="Deshpande S."/>
            <person name="Dai X."/>
            <person name="Doyle J.J."/>
            <person name="Dudez A.M."/>
            <person name="Farmer A.D."/>
            <person name="Fouteau S."/>
            <person name="Franken C."/>
            <person name="Gibelin C."/>
            <person name="Gish J."/>
            <person name="Goldstein S."/>
            <person name="Gonzalez A.J."/>
            <person name="Green P.J."/>
            <person name="Hallab A."/>
            <person name="Hartog M."/>
            <person name="Hua A."/>
            <person name="Humphray S.J."/>
            <person name="Jeong D.H."/>
            <person name="Jing Y."/>
            <person name="Jocker A."/>
            <person name="Kenton S.M."/>
            <person name="Kim D.J."/>
            <person name="Klee K."/>
            <person name="Lai H."/>
            <person name="Lang C."/>
            <person name="Lin S."/>
            <person name="Macmil S.L."/>
            <person name="Magdelenat G."/>
            <person name="Matthews L."/>
            <person name="McCorrison J."/>
            <person name="Monaghan E.L."/>
            <person name="Mun J.H."/>
            <person name="Najar F.Z."/>
            <person name="Nicholson C."/>
            <person name="Noirot C."/>
            <person name="O'Bleness M."/>
            <person name="Paule C.R."/>
            <person name="Poulain J."/>
            <person name="Prion F."/>
            <person name="Qin B."/>
            <person name="Qu C."/>
            <person name="Retzel E.F."/>
            <person name="Riddle C."/>
            <person name="Sallet E."/>
            <person name="Samain S."/>
            <person name="Samson N."/>
            <person name="Sanders I."/>
            <person name="Saurat O."/>
            <person name="Scarpelli C."/>
            <person name="Schiex T."/>
            <person name="Segurens B."/>
            <person name="Severin A.J."/>
            <person name="Sherrier D.J."/>
            <person name="Shi R."/>
            <person name="Sims S."/>
            <person name="Singer S.R."/>
            <person name="Sinharoy S."/>
            <person name="Sterck L."/>
            <person name="Viollet A."/>
            <person name="Wang B.B."/>
            <person name="Wang K."/>
            <person name="Wang M."/>
            <person name="Wang X."/>
            <person name="Warfsmann J."/>
            <person name="Weissenbach J."/>
            <person name="White D.D."/>
            <person name="White J.D."/>
            <person name="Wiley G.B."/>
            <person name="Wincker P."/>
            <person name="Xing Y."/>
            <person name="Yang L."/>
            <person name="Yao Z."/>
            <person name="Ying F."/>
            <person name="Zhai J."/>
            <person name="Zhou L."/>
            <person name="Zuber A."/>
            <person name="Denarie J."/>
            <person name="Dixon R.A."/>
            <person name="May G.D."/>
            <person name="Schwartz D.C."/>
            <person name="Rogers J."/>
            <person name="Quetier F."/>
            <person name="Town C.D."/>
            <person name="Roe B.A."/>
        </authorList>
    </citation>
    <scope>NUCLEOTIDE SEQUENCE [LARGE SCALE GENOMIC DNA]</scope>
    <source>
        <strain evidence="1">A17</strain>
        <strain evidence="2 3">cv. Jemalong A17</strain>
    </source>
</reference>
<sequence length="130" mass="14949">MLQCRCELCLCDIGCLCETDVKSYDFGLLGHISNLLVRTRCGLRHITTVLWRSSGWTGKGVFRQIWKSGAPSKVIDFAWKALRDRILTQVNLDIRNCLPPDIGSNCVWCVSLPNLLRIFFFLVIWRRIFG</sequence>
<evidence type="ECO:0000313" key="3">
    <source>
        <dbReference type="Proteomes" id="UP000002051"/>
    </source>
</evidence>
<dbReference type="EnsemblPlants" id="AES67045">
    <property type="protein sequence ID" value="AES67045"/>
    <property type="gene ID" value="MTR_2g086210"/>
</dbReference>
<protein>
    <recommendedName>
        <fullName evidence="4">Reverse transcriptase zinc-binding domain-containing protein</fullName>
    </recommendedName>
</protein>
<keyword evidence="3" id="KW-1185">Reference proteome</keyword>
<dbReference type="HOGENOM" id="CLU_1941210_0_0_1"/>
<evidence type="ECO:0000313" key="2">
    <source>
        <dbReference type="EnsemblPlants" id="AES67045"/>
    </source>
</evidence>
<dbReference type="PaxDb" id="3880-AES67045"/>